<feature type="domain" description="EccD-like transmembrane" evidence="8">
    <location>
        <begin position="108"/>
        <end position="427"/>
    </location>
</feature>
<evidence type="ECO:0000313" key="10">
    <source>
        <dbReference type="Proteomes" id="UP000006057"/>
    </source>
</evidence>
<name>I4BF04_MYCCN</name>
<feature type="transmembrane region" description="Helical" evidence="7">
    <location>
        <begin position="188"/>
        <end position="205"/>
    </location>
</feature>
<dbReference type="InterPro" id="IPR006707">
    <property type="entry name" value="T7SS_EccD"/>
</dbReference>
<evidence type="ECO:0000256" key="7">
    <source>
        <dbReference type="SAM" id="Phobius"/>
    </source>
</evidence>
<feature type="transmembrane region" description="Helical" evidence="7">
    <location>
        <begin position="163"/>
        <end position="182"/>
    </location>
</feature>
<dbReference type="EMBL" id="CP003053">
    <property type="protein sequence ID" value="AFM15861.1"/>
    <property type="molecule type" value="Genomic_DNA"/>
</dbReference>
<evidence type="ECO:0000256" key="3">
    <source>
        <dbReference type="ARBA" id="ARBA00022475"/>
    </source>
</evidence>
<evidence type="ECO:0000313" key="9">
    <source>
        <dbReference type="EMBL" id="AFM15861.1"/>
    </source>
</evidence>
<keyword evidence="5 7" id="KW-1133">Transmembrane helix</keyword>
<dbReference type="InterPro" id="IPR024962">
    <property type="entry name" value="YukD-like"/>
</dbReference>
<dbReference type="Pfam" id="PF08817">
    <property type="entry name" value="YukD"/>
    <property type="match status" value="1"/>
</dbReference>
<evidence type="ECO:0000259" key="8">
    <source>
        <dbReference type="Pfam" id="PF19053"/>
    </source>
</evidence>
<dbReference type="NCBIfam" id="TIGR03920">
    <property type="entry name" value="T7SS_EccD"/>
    <property type="match status" value="1"/>
</dbReference>
<keyword evidence="4 7" id="KW-0812">Transmembrane</keyword>
<evidence type="ECO:0000256" key="5">
    <source>
        <dbReference type="ARBA" id="ARBA00022989"/>
    </source>
</evidence>
<feature type="transmembrane region" description="Helical" evidence="7">
    <location>
        <begin position="314"/>
        <end position="330"/>
    </location>
</feature>
<dbReference type="Pfam" id="PF19053">
    <property type="entry name" value="EccD"/>
    <property type="match status" value="1"/>
</dbReference>
<dbReference type="KEGG" id="mcb:Mycch_1051"/>
<dbReference type="PATRIC" id="fig|710421.3.peg.1058"/>
<accession>I4BF04</accession>
<comment type="subcellular location">
    <subcellularLocation>
        <location evidence="1">Cell membrane</location>
        <topology evidence="1">Multi-pass membrane protein</topology>
    </subcellularLocation>
</comment>
<dbReference type="Proteomes" id="UP000006057">
    <property type="component" value="Chromosome"/>
</dbReference>
<sequence length="430" mass="41620" precursor="true">MHAAGAGAATTVELVLPADCPVGVLLPSIVDLVVGGPGAPAAPHRWYLSRLGGGSLDTSTTLRANAVHDGDVIVLAAVGLPAPHRVPPEPCRVVAQTGRQADPAVAPWAGCAVGIAVALVGATTLVWSARATAGPGPLWTATVLSAGAAAAAVAHRAAQPLSVALRVSAVVFAAATGLLAAPGASEDVGVLLGASAAFVVAVAMLRADTDGAAVALLSALASMAGTIAAVAAVGAAMPVPPGTAGAALTVLSLAALSAAPRLAVAAAGLGPSRGVVGITRATAAHRLLTGVTAGLSCAAVLGAVAAVIAGEVSGVRAAAFAADVGLLLLLRRRGHADAARGWALGLAGLVGMAAGLIAITKTVPAQSFWVCAAAVVGCGVALHWPETTASDIPLVRRGVQVAEYVSLAAVVPLAVWVTGLFGVVRDLSLP</sequence>
<comment type="similarity">
    <text evidence="2">Belongs to the EccD/Snm4 family.</text>
</comment>
<gene>
    <name evidence="9" type="ordered locus">Mycch_1051</name>
</gene>
<feature type="transmembrane region" description="Helical" evidence="7">
    <location>
        <begin position="212"/>
        <end position="237"/>
    </location>
</feature>
<dbReference type="GO" id="GO:0005886">
    <property type="term" value="C:plasma membrane"/>
    <property type="evidence" value="ECO:0007669"/>
    <property type="project" value="UniProtKB-SubCell"/>
</dbReference>
<evidence type="ECO:0000256" key="1">
    <source>
        <dbReference type="ARBA" id="ARBA00004651"/>
    </source>
</evidence>
<evidence type="ECO:0000256" key="4">
    <source>
        <dbReference type="ARBA" id="ARBA00022692"/>
    </source>
</evidence>
<protein>
    <submittedName>
        <fullName evidence="9">Type VII secretion integral membrane protein EccD</fullName>
    </submittedName>
</protein>
<feature type="transmembrane region" description="Helical" evidence="7">
    <location>
        <begin position="404"/>
        <end position="424"/>
    </location>
</feature>
<dbReference type="eggNOG" id="ENOG502ZAY5">
    <property type="taxonomic scope" value="Bacteria"/>
</dbReference>
<feature type="transmembrane region" description="Helical" evidence="7">
    <location>
        <begin position="287"/>
        <end position="308"/>
    </location>
</feature>
<feature type="transmembrane region" description="Helical" evidence="7">
    <location>
        <begin position="342"/>
        <end position="360"/>
    </location>
</feature>
<dbReference type="Gene3D" id="3.10.20.90">
    <property type="entry name" value="Phosphatidylinositol 3-kinase Catalytic Subunit, Chain A, domain 1"/>
    <property type="match status" value="1"/>
</dbReference>
<evidence type="ECO:0000256" key="2">
    <source>
        <dbReference type="ARBA" id="ARBA00006162"/>
    </source>
</evidence>
<proteinExistence type="inferred from homology"/>
<keyword evidence="10" id="KW-1185">Reference proteome</keyword>
<dbReference type="STRING" id="710421.Mycch_1051"/>
<feature type="transmembrane region" description="Helical" evidence="7">
    <location>
        <begin position="105"/>
        <end position="130"/>
    </location>
</feature>
<dbReference type="InterPro" id="IPR044049">
    <property type="entry name" value="EccD_transm"/>
</dbReference>
<organism evidence="9 10">
    <name type="scientific">Mycolicibacterium chubuense (strain NBB4)</name>
    <name type="common">Mycobacterium chubuense</name>
    <dbReference type="NCBI Taxonomy" id="710421"/>
    <lineage>
        <taxon>Bacteria</taxon>
        <taxon>Bacillati</taxon>
        <taxon>Actinomycetota</taxon>
        <taxon>Actinomycetes</taxon>
        <taxon>Mycobacteriales</taxon>
        <taxon>Mycobacteriaceae</taxon>
        <taxon>Mycolicibacterium</taxon>
    </lineage>
</organism>
<dbReference type="HOGENOM" id="CLU_028325_2_0_11"/>
<evidence type="ECO:0000256" key="6">
    <source>
        <dbReference type="ARBA" id="ARBA00023136"/>
    </source>
</evidence>
<reference evidence="9 10" key="1">
    <citation type="submission" date="2012-06" db="EMBL/GenBank/DDBJ databases">
        <title>Complete sequence of chromosome of Mycobacterium chubuense NBB4.</title>
        <authorList>
            <consortium name="US DOE Joint Genome Institute"/>
            <person name="Lucas S."/>
            <person name="Han J."/>
            <person name="Lapidus A."/>
            <person name="Cheng J.-F."/>
            <person name="Goodwin L."/>
            <person name="Pitluck S."/>
            <person name="Peters L."/>
            <person name="Mikhailova N."/>
            <person name="Teshima H."/>
            <person name="Detter J.C."/>
            <person name="Han C."/>
            <person name="Tapia R."/>
            <person name="Land M."/>
            <person name="Hauser L."/>
            <person name="Kyrpides N."/>
            <person name="Ivanova N."/>
            <person name="Pagani I."/>
            <person name="Mattes T."/>
            <person name="Holmes A."/>
            <person name="Rutledge P."/>
            <person name="Paulsen I."/>
            <person name="Coleman N."/>
            <person name="Woyke T."/>
        </authorList>
    </citation>
    <scope>NUCLEOTIDE SEQUENCE [LARGE SCALE GENOMIC DNA]</scope>
    <source>
        <strain evidence="9 10">NBB4</strain>
    </source>
</reference>
<dbReference type="AlphaFoldDB" id="I4BF04"/>
<keyword evidence="6 7" id="KW-0472">Membrane</keyword>
<keyword evidence="3" id="KW-1003">Cell membrane</keyword>
<feature type="transmembrane region" description="Helical" evidence="7">
    <location>
        <begin position="243"/>
        <end position="266"/>
    </location>
</feature>
<feature type="transmembrane region" description="Helical" evidence="7">
    <location>
        <begin position="136"/>
        <end position="154"/>
    </location>
</feature>
<feature type="transmembrane region" description="Helical" evidence="7">
    <location>
        <begin position="366"/>
        <end position="384"/>
    </location>
</feature>